<feature type="signal peptide" evidence="2">
    <location>
        <begin position="1"/>
        <end position="17"/>
    </location>
</feature>
<evidence type="ECO:0000313" key="3">
    <source>
        <dbReference type="EMBL" id="KGD61901.1"/>
    </source>
</evidence>
<evidence type="ECO:0000256" key="1">
    <source>
        <dbReference type="SAM" id="MobiDB-lite"/>
    </source>
</evidence>
<reference evidence="3 4" key="1">
    <citation type="submission" date="2012-09" db="EMBL/GenBank/DDBJ databases">
        <title>Genome Sequence of alkane-degrading Bacterium Alcanivorax jadensis T9.</title>
        <authorList>
            <person name="Lai Q."/>
            <person name="Shao Z."/>
        </authorList>
    </citation>
    <scope>NUCLEOTIDE SEQUENCE [LARGE SCALE GENOMIC DNA]</scope>
    <source>
        <strain evidence="3 4">T9</strain>
    </source>
</reference>
<keyword evidence="4" id="KW-1185">Reference proteome</keyword>
<dbReference type="Proteomes" id="UP000029443">
    <property type="component" value="Unassembled WGS sequence"/>
</dbReference>
<gene>
    <name evidence="3" type="ORF">T9A_01110</name>
</gene>
<name>A0ABR4WF33_9GAMM</name>
<feature type="chain" id="PRO_5045360719" evidence="2">
    <location>
        <begin position="18"/>
        <end position="116"/>
    </location>
</feature>
<comment type="caution">
    <text evidence="3">The sequence shown here is derived from an EMBL/GenBank/DDBJ whole genome shotgun (WGS) entry which is preliminary data.</text>
</comment>
<feature type="compositionally biased region" description="Basic and acidic residues" evidence="1">
    <location>
        <begin position="76"/>
        <end position="100"/>
    </location>
</feature>
<proteinExistence type="predicted"/>
<dbReference type="RefSeq" id="WP_035245886.1">
    <property type="nucleotide sequence ID" value="NZ_ARXU01000003.1"/>
</dbReference>
<feature type="compositionally biased region" description="Basic and acidic residues" evidence="1">
    <location>
        <begin position="44"/>
        <end position="66"/>
    </location>
</feature>
<feature type="region of interest" description="Disordered" evidence="1">
    <location>
        <begin position="20"/>
        <end position="116"/>
    </location>
</feature>
<sequence length="116" mass="12933">MKKILIALLMAPGLVVAAEQLPDSAPPDNDAPKTREQVPAQPLDGKELEAMYLESPRELDTSDESRGMNAVSPEGRYLEDEQQEFRQRQAENVRPPELRDNAPPPPPPTLIPIREL</sequence>
<protein>
    <submittedName>
        <fullName evidence="3">Uncharacterized protein</fullName>
    </submittedName>
</protein>
<evidence type="ECO:0000256" key="2">
    <source>
        <dbReference type="SAM" id="SignalP"/>
    </source>
</evidence>
<accession>A0ABR4WF33</accession>
<dbReference type="EMBL" id="ARXU01000003">
    <property type="protein sequence ID" value="KGD61901.1"/>
    <property type="molecule type" value="Genomic_DNA"/>
</dbReference>
<organism evidence="3 4">
    <name type="scientific">Alcanivorax jadensis T9</name>
    <dbReference type="NCBI Taxonomy" id="1177181"/>
    <lineage>
        <taxon>Bacteria</taxon>
        <taxon>Pseudomonadati</taxon>
        <taxon>Pseudomonadota</taxon>
        <taxon>Gammaproteobacteria</taxon>
        <taxon>Oceanospirillales</taxon>
        <taxon>Alcanivoracaceae</taxon>
        <taxon>Alcanivorax</taxon>
    </lineage>
</organism>
<keyword evidence="2" id="KW-0732">Signal</keyword>
<evidence type="ECO:0000313" key="4">
    <source>
        <dbReference type="Proteomes" id="UP000029443"/>
    </source>
</evidence>